<dbReference type="AlphaFoldDB" id="A0A7C3CLZ3"/>
<comment type="miscellaneous">
    <text evidence="8">The a and c carboxylates of cobyrinate are activated for nucleophilic attack via formation of a phosphorylated intermediate by ATP. CbiA catalyzes first the amidation of the c-carboxylate, and then that of the a-carboxylate.</text>
</comment>
<dbReference type="EC" id="6.3.5.11" evidence="8"/>
<dbReference type="PANTHER" id="PTHR43873:SF1">
    <property type="entry name" value="COBYRINATE A,C-DIAMIDE SYNTHASE"/>
    <property type="match status" value="1"/>
</dbReference>
<evidence type="ECO:0000256" key="1">
    <source>
        <dbReference type="ARBA" id="ARBA00001946"/>
    </source>
</evidence>
<keyword evidence="2 8" id="KW-0169">Cobalamin biosynthesis</keyword>
<dbReference type="NCBIfam" id="NF002204">
    <property type="entry name" value="PRK01077.1"/>
    <property type="match status" value="1"/>
</dbReference>
<dbReference type="NCBIfam" id="TIGR00379">
    <property type="entry name" value="cobB"/>
    <property type="match status" value="1"/>
</dbReference>
<dbReference type="PROSITE" id="PS51274">
    <property type="entry name" value="GATASE_COBBQ"/>
    <property type="match status" value="1"/>
</dbReference>
<dbReference type="Gene3D" id="3.40.50.300">
    <property type="entry name" value="P-loop containing nucleotide triphosphate hydrolases"/>
    <property type="match status" value="1"/>
</dbReference>
<protein>
    <recommendedName>
        <fullName evidence="8">Cobyrinate a,c-diamide synthase</fullName>
        <ecNumber evidence="8">6.3.5.11</ecNumber>
    </recommendedName>
    <alternativeName>
        <fullName evidence="8">Cobyrinic acid a,c-diamide synthetase</fullName>
    </alternativeName>
</protein>
<evidence type="ECO:0000313" key="11">
    <source>
        <dbReference type="EMBL" id="HFC98292.1"/>
    </source>
</evidence>
<feature type="active site" description="Nucleophile" evidence="8">
    <location>
        <position position="334"/>
    </location>
</feature>
<dbReference type="GO" id="GO:0009236">
    <property type="term" value="P:cobalamin biosynthetic process"/>
    <property type="evidence" value="ECO:0007669"/>
    <property type="project" value="UniProtKB-UniRule"/>
</dbReference>
<comment type="function">
    <text evidence="8">Catalyzes the ATP-dependent amidation of the two carboxylate groups at positions a and c of cobyrinate, using either L-glutamine or ammonia as the nitrogen source.</text>
</comment>
<comment type="caution">
    <text evidence="11">The sequence shown here is derived from an EMBL/GenBank/DDBJ whole genome shotgun (WGS) entry which is preliminary data.</text>
</comment>
<comment type="catalytic activity">
    <reaction evidence="8">
        <text>cob(II)yrinate + 2 L-glutamine + 2 ATP + 2 H2O = cob(II)yrinate a,c diamide + 2 L-glutamate + 2 ADP + 2 phosphate + 2 H(+)</text>
        <dbReference type="Rhea" id="RHEA:26289"/>
        <dbReference type="ChEBI" id="CHEBI:15377"/>
        <dbReference type="ChEBI" id="CHEBI:15378"/>
        <dbReference type="ChEBI" id="CHEBI:29985"/>
        <dbReference type="ChEBI" id="CHEBI:30616"/>
        <dbReference type="ChEBI" id="CHEBI:43474"/>
        <dbReference type="ChEBI" id="CHEBI:58359"/>
        <dbReference type="ChEBI" id="CHEBI:58537"/>
        <dbReference type="ChEBI" id="CHEBI:58894"/>
        <dbReference type="ChEBI" id="CHEBI:456216"/>
        <dbReference type="EC" id="6.3.5.11"/>
    </reaction>
</comment>
<keyword evidence="4 8" id="KW-0547">Nucleotide-binding</keyword>
<keyword evidence="3 8" id="KW-0436">Ligase</keyword>
<dbReference type="CDD" id="cd05388">
    <property type="entry name" value="CobB_N"/>
    <property type="match status" value="1"/>
</dbReference>
<evidence type="ECO:0000256" key="5">
    <source>
        <dbReference type="ARBA" id="ARBA00022840"/>
    </source>
</evidence>
<comment type="domain">
    <text evidence="8">Comprises of two domains. The C-terminal domain contains the binding site for glutamine and catalyzes the hydrolysis of this substrate to glutamate and ammonia. The N-terminal domain is anticipated to bind ATP and cobyrinate and catalyzes the ultimate synthesis of the diamide product. The ammonia produced via the glutaminase domain is probably translocated to the adjacent domain via a molecular tunnel, where it reacts with an activated intermediate.</text>
</comment>
<evidence type="ECO:0000259" key="10">
    <source>
        <dbReference type="Pfam" id="PF07685"/>
    </source>
</evidence>
<feature type="domain" description="CobB/CobQ-like glutamine amidotransferase" evidence="10">
    <location>
        <begin position="252"/>
        <end position="443"/>
    </location>
</feature>
<dbReference type="UniPathway" id="UPA00148">
    <property type="reaction ID" value="UER00231"/>
</dbReference>
<keyword evidence="6 8" id="KW-0460">Magnesium</keyword>
<evidence type="ECO:0000256" key="2">
    <source>
        <dbReference type="ARBA" id="ARBA00022573"/>
    </source>
</evidence>
<accession>A0A7C3CLZ3</accession>
<evidence type="ECO:0000256" key="6">
    <source>
        <dbReference type="ARBA" id="ARBA00022842"/>
    </source>
</evidence>
<dbReference type="InterPro" id="IPR002586">
    <property type="entry name" value="CobQ/CobB/MinD/ParA_Nub-bd_dom"/>
</dbReference>
<evidence type="ECO:0000256" key="4">
    <source>
        <dbReference type="ARBA" id="ARBA00022741"/>
    </source>
</evidence>
<evidence type="ECO:0000256" key="8">
    <source>
        <dbReference type="HAMAP-Rule" id="MF_00027"/>
    </source>
</evidence>
<sequence length="482" mass="53866">MKESLRVPRLVIAAQKGGAGKTLFTLGLIRILTRRGLRVAPFKKGPDYIDAGWLSRVAGLPCRNLDPFLMSPEQILKVFRRGIAGADVAVVEGNRGLFDGVDLEGSCSTARLARLLRAPVILLLDCTKVTRSLAALVRGFQAFEEGVEIRGVILNRVARPRHENIITRSIEHYTGVRVLGSLPRIRFPFPERHLGLVPWQEYQATEEFLEVLEGVFLEHLDSDPLIEIARQAPEIKLPEEERDLPSILSGVRIGVIRDRAFQFYYPENLEILEALGAKLIFLDALRDPRLPSLEALYIGGGFPETQAEALGENRSFLQDVREAGEGGLPIYAECGGLIYLGQTVSWKGRTYPLCGLLPLDFEIKPHPVGHGYTVVRVKEENPFYPAGTVLQGHEFHYSLPRLREGRELRLVLEVERGFGFDGKRDGAVYKRVFGTYTHLHAASTFLWVEGMLRAIHGEEVVLKGWKPSPSPEGWADPMPKTK</sequence>
<organism evidence="11">
    <name type="scientific">Thermosulfurimonas dismutans</name>
    <dbReference type="NCBI Taxonomy" id="999894"/>
    <lineage>
        <taxon>Bacteria</taxon>
        <taxon>Pseudomonadati</taxon>
        <taxon>Thermodesulfobacteriota</taxon>
        <taxon>Thermodesulfobacteria</taxon>
        <taxon>Thermodesulfobacteriales</taxon>
        <taxon>Thermodesulfobacteriaceae</taxon>
        <taxon>Thermosulfurimonas</taxon>
    </lineage>
</organism>
<proteinExistence type="inferred from homology"/>
<keyword evidence="7 8" id="KW-0315">Glutamine amidotransferase</keyword>
<dbReference type="GO" id="GO:0042242">
    <property type="term" value="F:cobyrinic acid a,c-diamide synthase activity"/>
    <property type="evidence" value="ECO:0007669"/>
    <property type="project" value="UniProtKB-UniRule"/>
</dbReference>
<evidence type="ECO:0000259" key="9">
    <source>
        <dbReference type="Pfam" id="PF01656"/>
    </source>
</evidence>
<dbReference type="SUPFAM" id="SSF52317">
    <property type="entry name" value="Class I glutamine amidotransferase-like"/>
    <property type="match status" value="1"/>
</dbReference>
<dbReference type="EMBL" id="DRMH01000101">
    <property type="protein sequence ID" value="HFC98292.1"/>
    <property type="molecule type" value="Genomic_DNA"/>
</dbReference>
<dbReference type="PANTHER" id="PTHR43873">
    <property type="entry name" value="COBYRINATE A,C-DIAMIDE SYNTHASE"/>
    <property type="match status" value="1"/>
</dbReference>
<name>A0A7C3CLZ3_9BACT</name>
<dbReference type="Pfam" id="PF07685">
    <property type="entry name" value="GATase_3"/>
    <property type="match status" value="1"/>
</dbReference>
<feature type="domain" description="CobQ/CobB/MinD/ParA nucleotide binding" evidence="9">
    <location>
        <begin position="10"/>
        <end position="184"/>
    </location>
</feature>
<keyword evidence="5 8" id="KW-0067">ATP-binding</keyword>
<dbReference type="InterPro" id="IPR027417">
    <property type="entry name" value="P-loop_NTPase"/>
</dbReference>
<dbReference type="InterPro" id="IPR029062">
    <property type="entry name" value="Class_I_gatase-like"/>
</dbReference>
<comment type="cofactor">
    <cofactor evidence="1 8">
        <name>Mg(2+)</name>
        <dbReference type="ChEBI" id="CHEBI:18420"/>
    </cofactor>
</comment>
<dbReference type="Proteomes" id="UP000886043">
    <property type="component" value="Unassembled WGS sequence"/>
</dbReference>
<dbReference type="GO" id="GO:0005524">
    <property type="term" value="F:ATP binding"/>
    <property type="evidence" value="ECO:0007669"/>
    <property type="project" value="UniProtKB-UniRule"/>
</dbReference>
<gene>
    <name evidence="8" type="primary">cbiA</name>
    <name evidence="11" type="ORF">ENJ40_07545</name>
</gene>
<reference evidence="11" key="1">
    <citation type="journal article" date="2020" name="mSystems">
        <title>Genome- and Community-Level Interaction Insights into Carbon Utilization and Element Cycling Functions of Hydrothermarchaeota in Hydrothermal Sediment.</title>
        <authorList>
            <person name="Zhou Z."/>
            <person name="Liu Y."/>
            <person name="Xu W."/>
            <person name="Pan J."/>
            <person name="Luo Z.H."/>
            <person name="Li M."/>
        </authorList>
    </citation>
    <scope>NUCLEOTIDE SEQUENCE [LARGE SCALE GENOMIC DNA]</scope>
    <source>
        <strain evidence="11">HyVt-483</strain>
    </source>
</reference>
<dbReference type="InterPro" id="IPR011698">
    <property type="entry name" value="GATase_3"/>
</dbReference>
<evidence type="ECO:0000256" key="7">
    <source>
        <dbReference type="ARBA" id="ARBA00022962"/>
    </source>
</evidence>
<dbReference type="CDD" id="cd03130">
    <property type="entry name" value="GATase1_CobB"/>
    <property type="match status" value="1"/>
</dbReference>
<dbReference type="Pfam" id="PF01656">
    <property type="entry name" value="CbiA"/>
    <property type="match status" value="1"/>
</dbReference>
<dbReference type="Gene3D" id="3.40.50.880">
    <property type="match status" value="1"/>
</dbReference>
<evidence type="ECO:0000256" key="3">
    <source>
        <dbReference type="ARBA" id="ARBA00022598"/>
    </source>
</evidence>
<comment type="pathway">
    <text evidence="8">Cofactor biosynthesis; adenosylcobalamin biosynthesis; cob(II)yrinate a,c-diamide from sirohydrochlorin (anaerobic route): step 10/10.</text>
</comment>
<dbReference type="SUPFAM" id="SSF52540">
    <property type="entry name" value="P-loop containing nucleoside triphosphate hydrolases"/>
    <property type="match status" value="1"/>
</dbReference>
<comment type="similarity">
    <text evidence="8">Belongs to the CobB/CbiA family.</text>
</comment>
<feature type="site" description="Increases nucleophilicity of active site Cys" evidence="8">
    <location>
        <position position="438"/>
    </location>
</feature>
<dbReference type="InterPro" id="IPR004484">
    <property type="entry name" value="CbiA/CobB_synth"/>
</dbReference>
<dbReference type="HAMAP" id="MF_00027">
    <property type="entry name" value="CobB_CbiA"/>
    <property type="match status" value="1"/>
</dbReference>